<comment type="caution">
    <text evidence="1">The sequence shown here is derived from an EMBL/GenBank/DDBJ whole genome shotgun (WGS) entry which is preliminary data.</text>
</comment>
<sequence>MRIRYHELCWEEKRRRRHHKLNKWLCANHLRACRPTWKEENEERNASANIGVQDKITLPKGLLIARIPPTTPDGINYASGVRNTSKITREIKNTTRYNCDISSRKVLSSYLVDHISRFFIKNIDRRVKIVAKIHPNCCVSIRAVTLEWDRASPPSRILFLRSNRLELSIESPPSPACSKLISRLSVDIIEESRRKKKTTMKDEDE</sequence>
<keyword evidence="2" id="KW-1185">Reference proteome</keyword>
<proteinExistence type="predicted"/>
<dbReference type="EMBL" id="JAJSOW010000105">
    <property type="protein sequence ID" value="KAI9165078.1"/>
    <property type="molecule type" value="Genomic_DNA"/>
</dbReference>
<accession>A0AAD5NLE6</accession>
<evidence type="ECO:0000313" key="2">
    <source>
        <dbReference type="Proteomes" id="UP001064489"/>
    </source>
</evidence>
<evidence type="ECO:0000313" key="1">
    <source>
        <dbReference type="EMBL" id="KAI9165078.1"/>
    </source>
</evidence>
<name>A0AAD5NLE6_ACENE</name>
<protein>
    <submittedName>
        <fullName evidence="1">Uncharacterized protein</fullName>
    </submittedName>
</protein>
<organism evidence="1 2">
    <name type="scientific">Acer negundo</name>
    <name type="common">Box elder</name>
    <dbReference type="NCBI Taxonomy" id="4023"/>
    <lineage>
        <taxon>Eukaryota</taxon>
        <taxon>Viridiplantae</taxon>
        <taxon>Streptophyta</taxon>
        <taxon>Embryophyta</taxon>
        <taxon>Tracheophyta</taxon>
        <taxon>Spermatophyta</taxon>
        <taxon>Magnoliopsida</taxon>
        <taxon>eudicotyledons</taxon>
        <taxon>Gunneridae</taxon>
        <taxon>Pentapetalae</taxon>
        <taxon>rosids</taxon>
        <taxon>malvids</taxon>
        <taxon>Sapindales</taxon>
        <taxon>Sapindaceae</taxon>
        <taxon>Hippocastanoideae</taxon>
        <taxon>Acereae</taxon>
        <taxon>Acer</taxon>
    </lineage>
</organism>
<dbReference type="AlphaFoldDB" id="A0AAD5NLE6"/>
<reference evidence="1" key="1">
    <citation type="journal article" date="2022" name="Plant J.">
        <title>Strategies of tolerance reflected in two North American maple genomes.</title>
        <authorList>
            <person name="McEvoy S.L."/>
            <person name="Sezen U.U."/>
            <person name="Trouern-Trend A."/>
            <person name="McMahon S.M."/>
            <person name="Schaberg P.G."/>
            <person name="Yang J."/>
            <person name="Wegrzyn J.L."/>
            <person name="Swenson N.G."/>
        </authorList>
    </citation>
    <scope>NUCLEOTIDE SEQUENCE</scope>
    <source>
        <strain evidence="1">91603</strain>
    </source>
</reference>
<reference evidence="1" key="2">
    <citation type="submission" date="2023-02" db="EMBL/GenBank/DDBJ databases">
        <authorList>
            <person name="Swenson N.G."/>
            <person name="Wegrzyn J.L."/>
            <person name="Mcevoy S.L."/>
        </authorList>
    </citation>
    <scope>NUCLEOTIDE SEQUENCE</scope>
    <source>
        <strain evidence="1">91603</strain>
        <tissue evidence="1">Leaf</tissue>
    </source>
</reference>
<dbReference type="Proteomes" id="UP001064489">
    <property type="component" value="Chromosome 10"/>
</dbReference>
<gene>
    <name evidence="1" type="ORF">LWI28_007253</name>
</gene>